<feature type="region of interest" description="Disordered" evidence="1">
    <location>
        <begin position="1"/>
        <end position="28"/>
    </location>
</feature>
<sequence length="115" mass="12276">MDRSGNNNSISVIRPSLSSSSSSSSSDGKLFDASQYAFFGQDSLDMATDLGCIEVEQQDNPLNGLGEDGYRLFDREEESGVGSLSDMDDLSTIFSKVTFNLNVFSSCSFIGGGSK</sequence>
<organism evidence="2">
    <name type="scientific">Tanacetum cinerariifolium</name>
    <name type="common">Dalmatian daisy</name>
    <name type="synonym">Chrysanthemum cinerariifolium</name>
    <dbReference type="NCBI Taxonomy" id="118510"/>
    <lineage>
        <taxon>Eukaryota</taxon>
        <taxon>Viridiplantae</taxon>
        <taxon>Streptophyta</taxon>
        <taxon>Embryophyta</taxon>
        <taxon>Tracheophyta</taxon>
        <taxon>Spermatophyta</taxon>
        <taxon>Magnoliopsida</taxon>
        <taxon>eudicotyledons</taxon>
        <taxon>Gunneridae</taxon>
        <taxon>Pentapetalae</taxon>
        <taxon>asterids</taxon>
        <taxon>campanulids</taxon>
        <taxon>Asterales</taxon>
        <taxon>Asteraceae</taxon>
        <taxon>Asteroideae</taxon>
        <taxon>Anthemideae</taxon>
        <taxon>Anthemidinae</taxon>
        <taxon>Tanacetum</taxon>
    </lineage>
</organism>
<reference evidence="2" key="1">
    <citation type="journal article" date="2019" name="Sci. Rep.">
        <title>Draft genome of Tanacetum cinerariifolium, the natural source of mosquito coil.</title>
        <authorList>
            <person name="Yamashiro T."/>
            <person name="Shiraishi A."/>
            <person name="Satake H."/>
            <person name="Nakayama K."/>
        </authorList>
    </citation>
    <scope>NUCLEOTIDE SEQUENCE</scope>
</reference>
<accession>A0A6L2K7V5</accession>
<protein>
    <submittedName>
        <fullName evidence="2">Protein PAT1 homolog 1-like</fullName>
    </submittedName>
</protein>
<gene>
    <name evidence="2" type="ORF">Tci_017456</name>
</gene>
<comment type="caution">
    <text evidence="2">The sequence shown here is derived from an EMBL/GenBank/DDBJ whole genome shotgun (WGS) entry which is preliminary data.</text>
</comment>
<feature type="compositionally biased region" description="Polar residues" evidence="1">
    <location>
        <begin position="1"/>
        <end position="11"/>
    </location>
</feature>
<proteinExistence type="predicted"/>
<name>A0A6L2K7V5_TANCI</name>
<feature type="compositionally biased region" description="Low complexity" evidence="1">
    <location>
        <begin position="16"/>
        <end position="26"/>
    </location>
</feature>
<dbReference type="AlphaFoldDB" id="A0A6L2K7V5"/>
<dbReference type="EMBL" id="BKCJ010001990">
    <property type="protein sequence ID" value="GEU45478.1"/>
    <property type="molecule type" value="Genomic_DNA"/>
</dbReference>
<evidence type="ECO:0000313" key="2">
    <source>
        <dbReference type="EMBL" id="GEU45478.1"/>
    </source>
</evidence>
<evidence type="ECO:0000256" key="1">
    <source>
        <dbReference type="SAM" id="MobiDB-lite"/>
    </source>
</evidence>